<dbReference type="STRING" id="35608.A0A2U1LC42"/>
<keyword evidence="7" id="KW-1185">Reference proteome</keyword>
<organism evidence="6 7">
    <name type="scientific">Artemisia annua</name>
    <name type="common">Sweet wormwood</name>
    <dbReference type="NCBI Taxonomy" id="35608"/>
    <lineage>
        <taxon>Eukaryota</taxon>
        <taxon>Viridiplantae</taxon>
        <taxon>Streptophyta</taxon>
        <taxon>Embryophyta</taxon>
        <taxon>Tracheophyta</taxon>
        <taxon>Spermatophyta</taxon>
        <taxon>Magnoliopsida</taxon>
        <taxon>eudicotyledons</taxon>
        <taxon>Gunneridae</taxon>
        <taxon>Pentapetalae</taxon>
        <taxon>asterids</taxon>
        <taxon>campanulids</taxon>
        <taxon>Asterales</taxon>
        <taxon>Asteraceae</taxon>
        <taxon>Asteroideae</taxon>
        <taxon>Anthemideae</taxon>
        <taxon>Artemisiinae</taxon>
        <taxon>Artemisia</taxon>
    </lineage>
</organism>
<feature type="compositionally biased region" description="Polar residues" evidence="3">
    <location>
        <begin position="117"/>
        <end position="131"/>
    </location>
</feature>
<dbReference type="Pfam" id="PF05667">
    <property type="entry name" value="CCDC22_CC"/>
    <property type="match status" value="1"/>
</dbReference>
<gene>
    <name evidence="6" type="ORF">CTI12_AA507410</name>
</gene>
<accession>A0A2U1LC42</accession>
<dbReference type="InterPro" id="IPR008530">
    <property type="entry name" value="CCDC22"/>
</dbReference>
<evidence type="ECO:0000256" key="1">
    <source>
        <dbReference type="ARBA" id="ARBA00006438"/>
    </source>
</evidence>
<proteinExistence type="inferred from homology"/>
<evidence type="ECO:0000259" key="4">
    <source>
        <dbReference type="Pfam" id="PF05667"/>
    </source>
</evidence>
<feature type="domain" description="CCDC22 coiled-coil" evidence="4">
    <location>
        <begin position="181"/>
        <end position="411"/>
    </location>
</feature>
<dbReference type="OrthoDB" id="10266736at2759"/>
<dbReference type="AlphaFoldDB" id="A0A2U1LC42"/>
<dbReference type="InterPro" id="IPR048348">
    <property type="entry name" value="CCDC22_CC"/>
</dbReference>
<feature type="domain" description="CCDC22 N-terminal" evidence="5">
    <location>
        <begin position="1"/>
        <end position="49"/>
    </location>
</feature>
<evidence type="ECO:0000259" key="5">
    <source>
        <dbReference type="Pfam" id="PF21674"/>
    </source>
</evidence>
<evidence type="ECO:0000313" key="6">
    <source>
        <dbReference type="EMBL" id="PWA46572.1"/>
    </source>
</evidence>
<name>A0A2U1LC42_ARTAN</name>
<comment type="similarity">
    <text evidence="1">Belongs to the CCDC22 family.</text>
</comment>
<comment type="caution">
    <text evidence="6">The sequence shown here is derived from an EMBL/GenBank/DDBJ whole genome shotgun (WGS) entry which is preliminary data.</text>
</comment>
<dbReference type="GO" id="GO:0097602">
    <property type="term" value="F:cullin family protein binding"/>
    <property type="evidence" value="ECO:0007669"/>
    <property type="project" value="TreeGrafter"/>
</dbReference>
<feature type="region of interest" description="Disordered" evidence="3">
    <location>
        <begin position="115"/>
        <end position="155"/>
    </location>
</feature>
<evidence type="ECO:0000256" key="2">
    <source>
        <dbReference type="SAM" id="Coils"/>
    </source>
</evidence>
<reference evidence="6 7" key="1">
    <citation type="journal article" date="2018" name="Mol. Plant">
        <title>The genome of Artemisia annua provides insight into the evolution of Asteraceae family and artemisinin biosynthesis.</title>
        <authorList>
            <person name="Shen Q."/>
            <person name="Zhang L."/>
            <person name="Liao Z."/>
            <person name="Wang S."/>
            <person name="Yan T."/>
            <person name="Shi P."/>
            <person name="Liu M."/>
            <person name="Fu X."/>
            <person name="Pan Q."/>
            <person name="Wang Y."/>
            <person name="Lv Z."/>
            <person name="Lu X."/>
            <person name="Zhang F."/>
            <person name="Jiang W."/>
            <person name="Ma Y."/>
            <person name="Chen M."/>
            <person name="Hao X."/>
            <person name="Li L."/>
            <person name="Tang Y."/>
            <person name="Lv G."/>
            <person name="Zhou Y."/>
            <person name="Sun X."/>
            <person name="Brodelius P.E."/>
            <person name="Rose J.K.C."/>
            <person name="Tang K."/>
        </authorList>
    </citation>
    <scope>NUCLEOTIDE SEQUENCE [LARGE SCALE GENOMIC DNA]</scope>
    <source>
        <strain evidence="7">cv. Huhao1</strain>
        <tissue evidence="6">Leaf</tissue>
    </source>
</reference>
<evidence type="ECO:0000256" key="3">
    <source>
        <dbReference type="SAM" id="MobiDB-lite"/>
    </source>
</evidence>
<evidence type="ECO:0000313" key="7">
    <source>
        <dbReference type="Proteomes" id="UP000245207"/>
    </source>
</evidence>
<sequence length="441" mass="50416">MADRFKMCTDLSSAFQNLGFIGDVSFHKFLYPSEEDMYKLIRFLVGRLSESSTTAVSPDTKFNNVNAAVNIERLERTSSDADTEERNLHTKVEDLKLRTDEVVSSSIQCTEDVAAESGNSETNKVGFSNMENGGGSAEDTQLSRKSAGGKGDVISQEDVEYKLEQTPIFHQDKSSQENVHSEELPARSLELQQLEEQHDLLKAAVEMASDKQMPLDSYITQLGEQIDAKRHNLAKIESKWKATIKPFEEKKQKLEEAMCAKQPDSQQSWKKLEQDLVCVLSETKQREDELSILSKEVEKLPKLATRRSYIERIKEITKNSRKQDIDIERILKETRELQLESNMIQERLHRTYAVVDETILREAKKDQAVEQAHNLLTTIHESFEEITEKILATDRARREATDLETKLSSVTARSLNIDKLQADLDAIRKENEYLQRRLSNS</sequence>
<dbReference type="GO" id="GO:2000060">
    <property type="term" value="P:positive regulation of ubiquitin-dependent protein catabolic process"/>
    <property type="evidence" value="ECO:0007669"/>
    <property type="project" value="TreeGrafter"/>
</dbReference>
<dbReference type="Pfam" id="PF21674">
    <property type="entry name" value="CCDC22_N"/>
    <property type="match status" value="1"/>
</dbReference>
<evidence type="ECO:0008006" key="8">
    <source>
        <dbReference type="Google" id="ProtNLM"/>
    </source>
</evidence>
<keyword evidence="2" id="KW-0175">Coiled coil</keyword>
<dbReference type="PANTHER" id="PTHR15668">
    <property type="entry name" value="JM1 PROTEIN"/>
    <property type="match status" value="1"/>
</dbReference>
<protein>
    <recommendedName>
        <fullName evidence="8">Coiled-coil domain-containing protein 22</fullName>
    </recommendedName>
</protein>
<dbReference type="PANTHER" id="PTHR15668:SF4">
    <property type="entry name" value="COILED-COIL DOMAIN-CONTAINING PROTEIN 22"/>
    <property type="match status" value="1"/>
</dbReference>
<dbReference type="InterPro" id="IPR048349">
    <property type="entry name" value="CCDC22_N"/>
</dbReference>
<dbReference type="EMBL" id="PKPP01010227">
    <property type="protein sequence ID" value="PWA46572.1"/>
    <property type="molecule type" value="Genomic_DNA"/>
</dbReference>
<dbReference type="Proteomes" id="UP000245207">
    <property type="component" value="Unassembled WGS sequence"/>
</dbReference>
<feature type="coiled-coil region" evidence="2">
    <location>
        <begin position="191"/>
        <end position="239"/>
    </location>
</feature>